<dbReference type="Gene3D" id="3.40.50.720">
    <property type="entry name" value="NAD(P)-binding Rossmann-like Domain"/>
    <property type="match status" value="1"/>
</dbReference>
<comment type="similarity">
    <text evidence="2">Belongs to the zinc-containing alcohol dehydrogenase family.</text>
</comment>
<keyword evidence="8" id="KW-1185">Reference proteome</keyword>
<dbReference type="PANTHER" id="PTHR42940:SF8">
    <property type="entry name" value="VACUOLAR PROTEIN SORTING-ASSOCIATED PROTEIN 11"/>
    <property type="match status" value="1"/>
</dbReference>
<evidence type="ECO:0000256" key="4">
    <source>
        <dbReference type="ARBA" id="ARBA00022833"/>
    </source>
</evidence>
<keyword evidence="4" id="KW-0862">Zinc</keyword>
<dbReference type="EMBL" id="JAVRRD010000025">
    <property type="protein sequence ID" value="KAK5047426.1"/>
    <property type="molecule type" value="Genomic_DNA"/>
</dbReference>
<dbReference type="InterPro" id="IPR013149">
    <property type="entry name" value="ADH-like_C"/>
</dbReference>
<dbReference type="SMART" id="SM00829">
    <property type="entry name" value="PKS_ER"/>
    <property type="match status" value="1"/>
</dbReference>
<evidence type="ECO:0000256" key="3">
    <source>
        <dbReference type="ARBA" id="ARBA00022723"/>
    </source>
</evidence>
<evidence type="ECO:0000256" key="1">
    <source>
        <dbReference type="ARBA" id="ARBA00001947"/>
    </source>
</evidence>
<dbReference type="InterPro" id="IPR011032">
    <property type="entry name" value="GroES-like_sf"/>
</dbReference>
<dbReference type="InterPro" id="IPR020843">
    <property type="entry name" value="ER"/>
</dbReference>
<dbReference type="GeneID" id="89974694"/>
<dbReference type="GO" id="GO:0046872">
    <property type="term" value="F:metal ion binding"/>
    <property type="evidence" value="ECO:0007669"/>
    <property type="project" value="UniProtKB-KW"/>
</dbReference>
<dbReference type="InterPro" id="IPR036291">
    <property type="entry name" value="NAD(P)-bd_dom_sf"/>
</dbReference>
<comment type="caution">
    <text evidence="7">The sequence shown here is derived from an EMBL/GenBank/DDBJ whole genome shotgun (WGS) entry which is preliminary data.</text>
</comment>
<proteinExistence type="inferred from homology"/>
<keyword evidence="5" id="KW-0560">Oxidoreductase</keyword>
<dbReference type="GO" id="GO:0004022">
    <property type="term" value="F:alcohol dehydrogenase (NAD+) activity"/>
    <property type="evidence" value="ECO:0007669"/>
    <property type="project" value="TreeGrafter"/>
</dbReference>
<evidence type="ECO:0000313" key="8">
    <source>
        <dbReference type="Proteomes" id="UP001358417"/>
    </source>
</evidence>
<organism evidence="7 8">
    <name type="scientific">Exophiala bonariae</name>
    <dbReference type="NCBI Taxonomy" id="1690606"/>
    <lineage>
        <taxon>Eukaryota</taxon>
        <taxon>Fungi</taxon>
        <taxon>Dikarya</taxon>
        <taxon>Ascomycota</taxon>
        <taxon>Pezizomycotina</taxon>
        <taxon>Eurotiomycetes</taxon>
        <taxon>Chaetothyriomycetidae</taxon>
        <taxon>Chaetothyriales</taxon>
        <taxon>Herpotrichiellaceae</taxon>
        <taxon>Exophiala</taxon>
    </lineage>
</organism>
<reference evidence="7 8" key="1">
    <citation type="submission" date="2023-08" db="EMBL/GenBank/DDBJ databases">
        <title>Black Yeasts Isolated from many extreme environments.</title>
        <authorList>
            <person name="Coleine C."/>
            <person name="Stajich J.E."/>
            <person name="Selbmann L."/>
        </authorList>
    </citation>
    <scope>NUCLEOTIDE SEQUENCE [LARGE SCALE GENOMIC DNA]</scope>
    <source>
        <strain evidence="7 8">CCFEE 5792</strain>
    </source>
</reference>
<accession>A0AAV9N0A9</accession>
<dbReference type="SUPFAM" id="SSF51735">
    <property type="entry name" value="NAD(P)-binding Rossmann-fold domains"/>
    <property type="match status" value="1"/>
</dbReference>
<dbReference type="Gene3D" id="3.90.180.10">
    <property type="entry name" value="Medium-chain alcohol dehydrogenases, catalytic domain"/>
    <property type="match status" value="1"/>
</dbReference>
<dbReference type="Pfam" id="PF00107">
    <property type="entry name" value="ADH_zinc_N"/>
    <property type="match status" value="1"/>
</dbReference>
<dbReference type="InterPro" id="IPR013154">
    <property type="entry name" value="ADH-like_N"/>
</dbReference>
<gene>
    <name evidence="7" type="ORF">LTR84_006522</name>
</gene>
<dbReference type="RefSeq" id="XP_064702970.1">
    <property type="nucleotide sequence ID" value="XM_064850083.1"/>
</dbReference>
<evidence type="ECO:0000256" key="2">
    <source>
        <dbReference type="ARBA" id="ARBA00008072"/>
    </source>
</evidence>
<dbReference type="Proteomes" id="UP001358417">
    <property type="component" value="Unassembled WGS sequence"/>
</dbReference>
<feature type="domain" description="Enoyl reductase (ER)" evidence="6">
    <location>
        <begin position="11"/>
        <end position="269"/>
    </location>
</feature>
<dbReference type="CDD" id="cd08254">
    <property type="entry name" value="hydroxyacyl_CoA_DH"/>
    <property type="match status" value="1"/>
</dbReference>
<name>A0AAV9N0A9_9EURO</name>
<dbReference type="GO" id="GO:0005737">
    <property type="term" value="C:cytoplasm"/>
    <property type="evidence" value="ECO:0007669"/>
    <property type="project" value="TreeGrafter"/>
</dbReference>
<sequence length="275" mass="29194">MGPEANLFKRGDIVAVIIVPGCAEADCSECVSGLPQLCRQGPRYGGGQDGFFAPYVKVTERAAIKLPPNVSVAAGAVATDACMTAYHAVVGRARVTRGETVLIFGLGGLGFNALQIALHLGARVIVSDKRQAVLNEAKRIGVRDEDIVSPDTEEIGEWIRNREVRVDKAIDFVSVPATFSAATDSVRLGGTVVSVGLLSSELNIATSKMVRRELTILGSYAGTISDVKACLDLISQGHLVPQVEEGSMGDFPTILEDLHHGKFKGRIVLIPDNDV</sequence>
<keyword evidence="3" id="KW-0479">Metal-binding</keyword>
<protein>
    <recommendedName>
        <fullName evidence="6">Enoyl reductase (ER) domain-containing protein</fullName>
    </recommendedName>
</protein>
<evidence type="ECO:0000259" key="6">
    <source>
        <dbReference type="SMART" id="SM00829"/>
    </source>
</evidence>
<evidence type="ECO:0000313" key="7">
    <source>
        <dbReference type="EMBL" id="KAK5047426.1"/>
    </source>
</evidence>
<dbReference type="Pfam" id="PF08240">
    <property type="entry name" value="ADH_N"/>
    <property type="match status" value="1"/>
</dbReference>
<evidence type="ECO:0000256" key="5">
    <source>
        <dbReference type="ARBA" id="ARBA00023002"/>
    </source>
</evidence>
<dbReference type="SUPFAM" id="SSF50129">
    <property type="entry name" value="GroES-like"/>
    <property type="match status" value="1"/>
</dbReference>
<comment type="cofactor">
    <cofactor evidence="1">
        <name>Zn(2+)</name>
        <dbReference type="ChEBI" id="CHEBI:29105"/>
    </cofactor>
</comment>
<dbReference type="AlphaFoldDB" id="A0AAV9N0A9"/>
<dbReference type="PANTHER" id="PTHR42940">
    <property type="entry name" value="ALCOHOL DEHYDROGENASE 1-RELATED"/>
    <property type="match status" value="1"/>
</dbReference>